<dbReference type="Proteomes" id="UP000510869">
    <property type="component" value="Chromosome"/>
</dbReference>
<feature type="region of interest" description="Disordered" evidence="1">
    <location>
        <begin position="1"/>
        <end position="29"/>
    </location>
</feature>
<dbReference type="GeneID" id="56142948"/>
<proteinExistence type="predicted"/>
<evidence type="ECO:0000256" key="1">
    <source>
        <dbReference type="SAM" id="MobiDB-lite"/>
    </source>
</evidence>
<dbReference type="AlphaFoldDB" id="A0A7D6CTC7"/>
<accession>A0A7D6CTC7</accession>
<dbReference type="RefSeq" id="WP_180842513.1">
    <property type="nucleotide sequence ID" value="NZ_CP059154.1"/>
</dbReference>
<evidence type="ECO:0000313" key="2">
    <source>
        <dbReference type="EMBL" id="QLK27351.1"/>
    </source>
</evidence>
<protein>
    <submittedName>
        <fullName evidence="2">Uncharacterized protein</fullName>
    </submittedName>
</protein>
<dbReference type="KEGG" id="nay:HYG81_07045"/>
<feature type="region of interest" description="Disordered" evidence="1">
    <location>
        <begin position="56"/>
        <end position="87"/>
    </location>
</feature>
<evidence type="ECO:0000313" key="3">
    <source>
        <dbReference type="Proteomes" id="UP000510869"/>
    </source>
</evidence>
<reference evidence="2 3" key="1">
    <citation type="submission" date="2020-07" db="EMBL/GenBank/DDBJ databases">
        <title>Natrinema (YPL30) sp. nov. and Haloterrigena xxxxxx (YPL8) sp. nov., isolated from a salt mine.</title>
        <authorList>
            <person name="Cui H."/>
        </authorList>
    </citation>
    <scope>NUCLEOTIDE SEQUENCE [LARGE SCALE GENOMIC DNA]</scope>
    <source>
        <strain evidence="2 3">YPL13</strain>
    </source>
</reference>
<gene>
    <name evidence="2" type="ORF">HYG81_07045</name>
</gene>
<name>A0A7D6CTC7_9EURY</name>
<organism evidence="2 3">
    <name type="scientific">Natrinema zhouii</name>
    <dbReference type="NCBI Taxonomy" id="1710539"/>
    <lineage>
        <taxon>Archaea</taxon>
        <taxon>Methanobacteriati</taxon>
        <taxon>Methanobacteriota</taxon>
        <taxon>Stenosarchaea group</taxon>
        <taxon>Halobacteria</taxon>
        <taxon>Halobacteriales</taxon>
        <taxon>Natrialbaceae</taxon>
        <taxon>Natrinema</taxon>
    </lineage>
</organism>
<dbReference type="EMBL" id="CP059154">
    <property type="protein sequence ID" value="QLK27351.1"/>
    <property type="molecule type" value="Genomic_DNA"/>
</dbReference>
<sequence length="87" mass="9100">MNARNRARGPPEGSVANAASRGNRRSRRRESGGEFWFDAFFETALLRVADGIGATEDAFAPRTADPVIDSGSGSGTRVSGDDGVAIS</sequence>
<keyword evidence="3" id="KW-1185">Reference proteome</keyword>